<dbReference type="Proteomes" id="UP001489333">
    <property type="component" value="Unassembled WGS sequence"/>
</dbReference>
<reference evidence="1 2" key="1">
    <citation type="submission" date="2024-04" db="EMBL/GenBank/DDBJ databases">
        <title>Novel Shewanella species isolated from Baltic Sea sediments.</title>
        <authorList>
            <person name="Martin-Rodriguez A.J."/>
            <person name="Fernandez-Juarez V."/>
            <person name="Valeriano V.D."/>
            <person name="Mihindukulasooriya I."/>
            <person name="Ceresnova L."/>
            <person name="Joffre E."/>
            <person name="Jensie-Markopoulos S."/>
            <person name="Moore E.R.B."/>
            <person name="Sjoling A."/>
        </authorList>
    </citation>
    <scope>NUCLEOTIDE SEQUENCE [LARGE SCALE GENOMIC DNA]</scope>
    <source>
        <strain evidence="1 2">VAX-SP0-0CM-1</strain>
    </source>
</reference>
<evidence type="ECO:0000313" key="1">
    <source>
        <dbReference type="EMBL" id="MEM6251066.1"/>
    </source>
</evidence>
<dbReference type="EMBL" id="JBCHKU010000044">
    <property type="protein sequence ID" value="MEM6251066.1"/>
    <property type="molecule type" value="Genomic_DNA"/>
</dbReference>
<comment type="caution">
    <text evidence="1">The sequence shown here is derived from an EMBL/GenBank/DDBJ whole genome shotgun (WGS) entry which is preliminary data.</text>
</comment>
<sequence>MNIQDIVDLAISAAQKKYGPSNHHMSILPILYHPEGPYIGYEKINKIQIVINDSCKGNLSQAFYQISHEALHTLSPVTRDVVTVLEEGIATHFSHEFTKAKTGDEWNPAPEDVKYVNARDRVIELITLVPDALEQIRYKFGGFSPLDANELAKMFQNVNSGLLKELSLPFN</sequence>
<organism evidence="1 2">
    <name type="scientific">Shewanella vaxholmensis</name>
    <dbReference type="NCBI Taxonomy" id="3063535"/>
    <lineage>
        <taxon>Bacteria</taxon>
        <taxon>Pseudomonadati</taxon>
        <taxon>Pseudomonadota</taxon>
        <taxon>Gammaproteobacteria</taxon>
        <taxon>Alteromonadales</taxon>
        <taxon>Shewanellaceae</taxon>
        <taxon>Shewanella</taxon>
    </lineage>
</organism>
<evidence type="ECO:0008006" key="3">
    <source>
        <dbReference type="Google" id="ProtNLM"/>
    </source>
</evidence>
<name>A0ABU9UXT1_9GAMM</name>
<evidence type="ECO:0000313" key="2">
    <source>
        <dbReference type="Proteomes" id="UP001489333"/>
    </source>
</evidence>
<keyword evidence="2" id="KW-1185">Reference proteome</keyword>
<dbReference type="RefSeq" id="WP_342902543.1">
    <property type="nucleotide sequence ID" value="NZ_JBCHKU010000044.1"/>
</dbReference>
<accession>A0ABU9UXT1</accession>
<gene>
    <name evidence="1" type="ORF">AAGS29_20965</name>
</gene>
<protein>
    <recommendedName>
        <fullName evidence="3">IrrE N-terminal-like domain-containing protein</fullName>
    </recommendedName>
</protein>
<proteinExistence type="predicted"/>